<evidence type="ECO:0000313" key="2">
    <source>
        <dbReference type="EMBL" id="GAA1837200.1"/>
    </source>
</evidence>
<evidence type="ECO:0000256" key="1">
    <source>
        <dbReference type="SAM" id="MobiDB-lite"/>
    </source>
</evidence>
<evidence type="ECO:0000313" key="3">
    <source>
        <dbReference type="Proteomes" id="UP001500449"/>
    </source>
</evidence>
<accession>A0ABN2MSU6</accession>
<sequence>MDVSCAHAETLATELKALARTLVEGTGGAAACTSCPVCAVIALLRGERPEMLARLADQAGGVLAALRALLDELPHDEGTAPDDAQDDRRGPRVQRIPVVRA</sequence>
<gene>
    <name evidence="2" type="ORF">GCM10009836_14780</name>
</gene>
<comment type="caution">
    <text evidence="2">The sequence shown here is derived from an EMBL/GenBank/DDBJ whole genome shotgun (WGS) entry which is preliminary data.</text>
</comment>
<feature type="region of interest" description="Disordered" evidence="1">
    <location>
        <begin position="74"/>
        <end position="101"/>
    </location>
</feature>
<keyword evidence="3" id="KW-1185">Reference proteome</keyword>
<proteinExistence type="predicted"/>
<organism evidence="2 3">
    <name type="scientific">Pseudonocardia ailaonensis</name>
    <dbReference type="NCBI Taxonomy" id="367279"/>
    <lineage>
        <taxon>Bacteria</taxon>
        <taxon>Bacillati</taxon>
        <taxon>Actinomycetota</taxon>
        <taxon>Actinomycetes</taxon>
        <taxon>Pseudonocardiales</taxon>
        <taxon>Pseudonocardiaceae</taxon>
        <taxon>Pseudonocardia</taxon>
    </lineage>
</organism>
<reference evidence="2 3" key="1">
    <citation type="journal article" date="2019" name="Int. J. Syst. Evol. Microbiol.">
        <title>The Global Catalogue of Microorganisms (GCM) 10K type strain sequencing project: providing services to taxonomists for standard genome sequencing and annotation.</title>
        <authorList>
            <consortium name="The Broad Institute Genomics Platform"/>
            <consortium name="The Broad Institute Genome Sequencing Center for Infectious Disease"/>
            <person name="Wu L."/>
            <person name="Ma J."/>
        </authorList>
    </citation>
    <scope>NUCLEOTIDE SEQUENCE [LARGE SCALE GENOMIC DNA]</scope>
    <source>
        <strain evidence="2 3">JCM 16009</strain>
    </source>
</reference>
<dbReference type="EMBL" id="BAAAQK010000004">
    <property type="protein sequence ID" value="GAA1837200.1"/>
    <property type="molecule type" value="Genomic_DNA"/>
</dbReference>
<dbReference type="Proteomes" id="UP001500449">
    <property type="component" value="Unassembled WGS sequence"/>
</dbReference>
<name>A0ABN2MSU6_9PSEU</name>
<protein>
    <submittedName>
        <fullName evidence="2">Uncharacterized protein</fullName>
    </submittedName>
</protein>